<evidence type="ECO:0000259" key="2">
    <source>
        <dbReference type="PROSITE" id="PS50268"/>
    </source>
</evidence>
<dbReference type="InParanoid" id="T1F9S6"/>
<organism evidence="4 5">
    <name type="scientific">Helobdella robusta</name>
    <name type="common">Californian leech</name>
    <dbReference type="NCBI Taxonomy" id="6412"/>
    <lineage>
        <taxon>Eukaryota</taxon>
        <taxon>Metazoa</taxon>
        <taxon>Spiralia</taxon>
        <taxon>Lophotrochozoa</taxon>
        <taxon>Annelida</taxon>
        <taxon>Clitellata</taxon>
        <taxon>Hirudinea</taxon>
        <taxon>Rhynchobdellida</taxon>
        <taxon>Glossiphoniidae</taxon>
        <taxon>Helobdella</taxon>
    </lineage>
</organism>
<accession>T1F9S6</accession>
<keyword evidence="5" id="KW-1185">Reference proteome</keyword>
<dbReference type="GO" id="GO:0007156">
    <property type="term" value="P:homophilic cell adhesion via plasma membrane adhesion molecules"/>
    <property type="evidence" value="ECO:0007669"/>
    <property type="project" value="InterPro"/>
</dbReference>
<dbReference type="InterPro" id="IPR002126">
    <property type="entry name" value="Cadherin-like_dom"/>
</dbReference>
<protein>
    <recommendedName>
        <fullName evidence="2">Cadherin domain-containing protein</fullName>
    </recommendedName>
</protein>
<dbReference type="EMBL" id="KB096945">
    <property type="protein sequence ID" value="ESO00435.1"/>
    <property type="molecule type" value="Genomic_DNA"/>
</dbReference>
<dbReference type="InterPro" id="IPR015919">
    <property type="entry name" value="Cadherin-like_sf"/>
</dbReference>
<evidence type="ECO:0000313" key="3">
    <source>
        <dbReference type="EMBL" id="ESO00435.1"/>
    </source>
</evidence>
<dbReference type="SUPFAM" id="SSF49313">
    <property type="entry name" value="Cadherin-like"/>
    <property type="match status" value="1"/>
</dbReference>
<dbReference type="GeneID" id="20205575"/>
<dbReference type="RefSeq" id="XP_009021485.1">
    <property type="nucleotide sequence ID" value="XM_009023237.1"/>
</dbReference>
<dbReference type="AlphaFoldDB" id="T1F9S6"/>
<reference evidence="5" key="1">
    <citation type="submission" date="2012-12" db="EMBL/GenBank/DDBJ databases">
        <authorList>
            <person name="Hellsten U."/>
            <person name="Grimwood J."/>
            <person name="Chapman J.A."/>
            <person name="Shapiro H."/>
            <person name="Aerts A."/>
            <person name="Otillar R.P."/>
            <person name="Terry A.Y."/>
            <person name="Boore J.L."/>
            <person name="Simakov O."/>
            <person name="Marletaz F."/>
            <person name="Cho S.-J."/>
            <person name="Edsinger-Gonzales E."/>
            <person name="Havlak P."/>
            <person name="Kuo D.-H."/>
            <person name="Larsson T."/>
            <person name="Lv J."/>
            <person name="Arendt D."/>
            <person name="Savage R."/>
            <person name="Osoegawa K."/>
            <person name="de Jong P."/>
            <person name="Lindberg D.R."/>
            <person name="Seaver E.C."/>
            <person name="Weisblat D.A."/>
            <person name="Putnam N.H."/>
            <person name="Grigoriev I.V."/>
            <person name="Rokhsar D.S."/>
        </authorList>
    </citation>
    <scope>NUCLEOTIDE SEQUENCE</scope>
</reference>
<dbReference type="GO" id="GO:0016020">
    <property type="term" value="C:membrane"/>
    <property type="evidence" value="ECO:0007669"/>
    <property type="project" value="InterPro"/>
</dbReference>
<evidence type="ECO:0000256" key="1">
    <source>
        <dbReference type="PROSITE-ProRule" id="PRU00043"/>
    </source>
</evidence>
<dbReference type="CDD" id="cd11304">
    <property type="entry name" value="Cadherin_repeat"/>
    <property type="match status" value="1"/>
</dbReference>
<dbReference type="KEGG" id="hro:HELRODRAFT_175865"/>
<evidence type="ECO:0000313" key="5">
    <source>
        <dbReference type="Proteomes" id="UP000015101"/>
    </source>
</evidence>
<dbReference type="Gene3D" id="2.60.40.60">
    <property type="entry name" value="Cadherins"/>
    <property type="match status" value="1"/>
</dbReference>
<dbReference type="HOGENOM" id="CLU_1961973_0_0_1"/>
<proteinExistence type="predicted"/>
<feature type="domain" description="Cadherin" evidence="2">
    <location>
        <begin position="10"/>
        <end position="86"/>
    </location>
</feature>
<sequence length="128" mass="15048">MGLLGQSEEIFLGTVLANDLDDWDINDKIFTFIDEDDNKLFRLNNATGQLYTRTKLHDESYNIFVRVYDMRWKHGVTSTVKLAVTMVPNKVISNAASVKLLESDRRRDCYNMQRKINNRIRMIKHNKH</sequence>
<dbReference type="EnsemblMetazoa" id="HelroT175865">
    <property type="protein sequence ID" value="HelroP175865"/>
    <property type="gene ID" value="HelroG175865"/>
</dbReference>
<gene>
    <name evidence="4" type="primary">20205575</name>
    <name evidence="3" type="ORF">HELRODRAFT_175865</name>
</gene>
<reference evidence="3 5" key="2">
    <citation type="journal article" date="2013" name="Nature">
        <title>Insights into bilaterian evolution from three spiralian genomes.</title>
        <authorList>
            <person name="Simakov O."/>
            <person name="Marletaz F."/>
            <person name="Cho S.J."/>
            <person name="Edsinger-Gonzales E."/>
            <person name="Havlak P."/>
            <person name="Hellsten U."/>
            <person name="Kuo D.H."/>
            <person name="Larsson T."/>
            <person name="Lv J."/>
            <person name="Arendt D."/>
            <person name="Savage R."/>
            <person name="Osoegawa K."/>
            <person name="de Jong P."/>
            <person name="Grimwood J."/>
            <person name="Chapman J.A."/>
            <person name="Shapiro H."/>
            <person name="Aerts A."/>
            <person name="Otillar R.P."/>
            <person name="Terry A.Y."/>
            <person name="Boore J.L."/>
            <person name="Grigoriev I.V."/>
            <person name="Lindberg D.R."/>
            <person name="Seaver E.C."/>
            <person name="Weisblat D.A."/>
            <person name="Putnam N.H."/>
            <person name="Rokhsar D.S."/>
        </authorList>
    </citation>
    <scope>NUCLEOTIDE SEQUENCE</scope>
</reference>
<dbReference type="OrthoDB" id="6252479at2759"/>
<dbReference type="GO" id="GO:0005509">
    <property type="term" value="F:calcium ion binding"/>
    <property type="evidence" value="ECO:0007669"/>
    <property type="project" value="UniProtKB-UniRule"/>
</dbReference>
<evidence type="ECO:0000313" key="4">
    <source>
        <dbReference type="EnsemblMetazoa" id="HelroP175865"/>
    </source>
</evidence>
<dbReference type="CTD" id="20205575"/>
<dbReference type="Pfam" id="PF00028">
    <property type="entry name" value="Cadherin"/>
    <property type="match status" value="1"/>
</dbReference>
<reference evidence="4" key="3">
    <citation type="submission" date="2015-06" db="UniProtKB">
        <authorList>
            <consortium name="EnsemblMetazoa"/>
        </authorList>
    </citation>
    <scope>IDENTIFICATION</scope>
</reference>
<name>T1F9S6_HELRO</name>
<dbReference type="Proteomes" id="UP000015101">
    <property type="component" value="Unassembled WGS sequence"/>
</dbReference>
<dbReference type="PROSITE" id="PS50268">
    <property type="entry name" value="CADHERIN_2"/>
    <property type="match status" value="1"/>
</dbReference>
<keyword evidence="1" id="KW-0106">Calcium</keyword>
<dbReference type="EMBL" id="AMQM01005460">
    <property type="status" value="NOT_ANNOTATED_CDS"/>
    <property type="molecule type" value="Genomic_DNA"/>
</dbReference>